<keyword evidence="5 6" id="KW-0539">Nucleus</keyword>
<accession>A0AAD9V9E0</accession>
<evidence type="ECO:0000256" key="7">
    <source>
        <dbReference type="SAM" id="MobiDB-lite"/>
    </source>
</evidence>
<evidence type="ECO:0000256" key="1">
    <source>
        <dbReference type="ARBA" id="ARBA00004123"/>
    </source>
</evidence>
<sequence>MKFISESTKQIPTDTASKNACPKVVLIESCSPREESSKRAPIAQSRNFKSTRSLGKRRKQNAPSRLTGGKAAMEGEGKTISARLRNPELWQVFHEEETEMIITKAGRRMFPVPEFCLSGLDPGQYYGCAIEVIAADSYRYRHKSSEGWLCSGKGMPVNQSHSKYLHPNSASLGQYWIREGAIFDKLKLSNHILPTGGNIVLNSMQKYRLRLIVTKLGMHHCDRWMFDFPETQFITVTSYQNPRMTQLKIDNNPFAKAFREGKRAGRRDSGESKAKKRRIRFPSPPPIIRYQTPFISFLSNQDQPSSQQALPPIPPPPPLSHDWPEEPLLARGIPVHNAADFPFSSWERDESIAPAQAVSSMNSSFKVDVSGPFQWRENFPFPFQELPVAEEMPFQPQPQFPTPCYSVVPPPTSAFGLYEDAHAQLPHYLSRDPFWREI</sequence>
<protein>
    <submittedName>
        <fullName evidence="9">T-box transcription factor TBX19</fullName>
    </submittedName>
</protein>
<dbReference type="GO" id="GO:0005634">
    <property type="term" value="C:nucleus"/>
    <property type="evidence" value="ECO:0007669"/>
    <property type="project" value="UniProtKB-SubCell"/>
</dbReference>
<dbReference type="CDD" id="cd00182">
    <property type="entry name" value="T-box"/>
    <property type="match status" value="1"/>
</dbReference>
<dbReference type="InterPro" id="IPR036960">
    <property type="entry name" value="T-box_sf"/>
</dbReference>
<dbReference type="PROSITE" id="PS01283">
    <property type="entry name" value="TBOX_1"/>
    <property type="match status" value="1"/>
</dbReference>
<evidence type="ECO:0000259" key="8">
    <source>
        <dbReference type="PROSITE" id="PS50252"/>
    </source>
</evidence>
<dbReference type="AlphaFoldDB" id="A0AAD9V9E0"/>
<feature type="compositionally biased region" description="Basic and acidic residues" evidence="7">
    <location>
        <begin position="259"/>
        <end position="273"/>
    </location>
</feature>
<evidence type="ECO:0000313" key="9">
    <source>
        <dbReference type="EMBL" id="KAK2565787.1"/>
    </source>
</evidence>
<dbReference type="PANTHER" id="PTHR11267:SF204">
    <property type="entry name" value="SPADETAIL"/>
    <property type="match status" value="1"/>
</dbReference>
<dbReference type="InterPro" id="IPR046360">
    <property type="entry name" value="T-box_DNA-bd"/>
</dbReference>
<gene>
    <name evidence="9" type="ORF">P5673_010051</name>
</gene>
<comment type="subcellular location">
    <subcellularLocation>
        <location evidence="1 6">Nucleus</location>
    </subcellularLocation>
</comment>
<dbReference type="EMBL" id="JARQWQ010000018">
    <property type="protein sequence ID" value="KAK2565787.1"/>
    <property type="molecule type" value="Genomic_DNA"/>
</dbReference>
<dbReference type="SMART" id="SM00425">
    <property type="entry name" value="TBOX"/>
    <property type="match status" value="1"/>
</dbReference>
<dbReference type="GO" id="GO:0000785">
    <property type="term" value="C:chromatin"/>
    <property type="evidence" value="ECO:0007669"/>
    <property type="project" value="TreeGrafter"/>
</dbReference>
<dbReference type="InterPro" id="IPR018186">
    <property type="entry name" value="TF_T-box_CS"/>
</dbReference>
<proteinExistence type="predicted"/>
<evidence type="ECO:0000256" key="2">
    <source>
        <dbReference type="ARBA" id="ARBA00023015"/>
    </source>
</evidence>
<dbReference type="PROSITE" id="PS50252">
    <property type="entry name" value="TBOX_3"/>
    <property type="match status" value="1"/>
</dbReference>
<feature type="domain" description="T-box" evidence="8">
    <location>
        <begin position="84"/>
        <end position="260"/>
    </location>
</feature>
<evidence type="ECO:0000256" key="4">
    <source>
        <dbReference type="ARBA" id="ARBA00023163"/>
    </source>
</evidence>
<evidence type="ECO:0000256" key="6">
    <source>
        <dbReference type="PROSITE-ProRule" id="PRU00201"/>
    </source>
</evidence>
<keyword evidence="2" id="KW-0805">Transcription regulation</keyword>
<dbReference type="GO" id="GO:0045893">
    <property type="term" value="P:positive regulation of DNA-templated transcription"/>
    <property type="evidence" value="ECO:0007669"/>
    <property type="project" value="InterPro"/>
</dbReference>
<dbReference type="GO" id="GO:0001708">
    <property type="term" value="P:cell fate specification"/>
    <property type="evidence" value="ECO:0007669"/>
    <property type="project" value="TreeGrafter"/>
</dbReference>
<name>A0AAD9V9E0_ACRCE</name>
<dbReference type="InterPro" id="IPR001699">
    <property type="entry name" value="TF_T-box"/>
</dbReference>
<comment type="caution">
    <text evidence="6">Lacks conserved residue(s) required for the propagation of feature annotation.</text>
</comment>
<feature type="region of interest" description="Disordered" evidence="7">
    <location>
        <begin position="259"/>
        <end position="282"/>
    </location>
</feature>
<dbReference type="GO" id="GO:0000978">
    <property type="term" value="F:RNA polymerase II cis-regulatory region sequence-specific DNA binding"/>
    <property type="evidence" value="ECO:0007669"/>
    <property type="project" value="InterPro"/>
</dbReference>
<keyword evidence="10" id="KW-1185">Reference proteome</keyword>
<dbReference type="SUPFAM" id="SSF49417">
    <property type="entry name" value="p53-like transcription factors"/>
    <property type="match status" value="1"/>
</dbReference>
<keyword evidence="3 6" id="KW-0238">DNA-binding</keyword>
<reference evidence="9" key="2">
    <citation type="journal article" date="2023" name="Science">
        <title>Genomic signatures of disease resistance in endangered staghorn corals.</title>
        <authorList>
            <person name="Vollmer S.V."/>
            <person name="Selwyn J.D."/>
            <person name="Despard B.A."/>
            <person name="Roesel C.L."/>
        </authorList>
    </citation>
    <scope>NUCLEOTIDE SEQUENCE</scope>
    <source>
        <strain evidence="9">K2</strain>
    </source>
</reference>
<evidence type="ECO:0000313" key="10">
    <source>
        <dbReference type="Proteomes" id="UP001249851"/>
    </source>
</evidence>
<dbReference type="InterPro" id="IPR008967">
    <property type="entry name" value="p53-like_TF_DNA-bd_sf"/>
</dbReference>
<reference evidence="9" key="1">
    <citation type="journal article" date="2023" name="G3 (Bethesda)">
        <title>Whole genome assembly and annotation of the endangered Caribbean coral Acropora cervicornis.</title>
        <authorList>
            <person name="Selwyn J.D."/>
            <person name="Vollmer S.V."/>
        </authorList>
    </citation>
    <scope>NUCLEOTIDE SEQUENCE</scope>
    <source>
        <strain evidence="9">K2</strain>
    </source>
</reference>
<dbReference type="GO" id="GO:0000981">
    <property type="term" value="F:DNA-binding transcription factor activity, RNA polymerase II-specific"/>
    <property type="evidence" value="ECO:0007669"/>
    <property type="project" value="TreeGrafter"/>
</dbReference>
<dbReference type="PANTHER" id="PTHR11267">
    <property type="entry name" value="T-BOX PROTEIN-RELATED"/>
    <property type="match status" value="1"/>
</dbReference>
<evidence type="ECO:0000256" key="5">
    <source>
        <dbReference type="ARBA" id="ARBA00023242"/>
    </source>
</evidence>
<organism evidence="9 10">
    <name type="scientific">Acropora cervicornis</name>
    <name type="common">Staghorn coral</name>
    <dbReference type="NCBI Taxonomy" id="6130"/>
    <lineage>
        <taxon>Eukaryota</taxon>
        <taxon>Metazoa</taxon>
        <taxon>Cnidaria</taxon>
        <taxon>Anthozoa</taxon>
        <taxon>Hexacorallia</taxon>
        <taxon>Scleractinia</taxon>
        <taxon>Astrocoeniina</taxon>
        <taxon>Acroporidae</taxon>
        <taxon>Acropora</taxon>
    </lineage>
</organism>
<comment type="caution">
    <text evidence="9">The sequence shown here is derived from an EMBL/GenBank/DDBJ whole genome shotgun (WGS) entry which is preliminary data.</text>
</comment>
<dbReference type="Proteomes" id="UP001249851">
    <property type="component" value="Unassembled WGS sequence"/>
</dbReference>
<feature type="compositionally biased region" description="Polar residues" evidence="7">
    <location>
        <begin position="44"/>
        <end position="53"/>
    </location>
</feature>
<dbReference type="Gene3D" id="2.60.40.820">
    <property type="entry name" value="Transcription factor, T-box"/>
    <property type="match status" value="1"/>
</dbReference>
<evidence type="ECO:0000256" key="3">
    <source>
        <dbReference type="ARBA" id="ARBA00023125"/>
    </source>
</evidence>
<dbReference type="Pfam" id="PF00907">
    <property type="entry name" value="T-box"/>
    <property type="match status" value="1"/>
</dbReference>
<keyword evidence="4" id="KW-0804">Transcription</keyword>
<dbReference type="PRINTS" id="PR00937">
    <property type="entry name" value="TBOX"/>
</dbReference>
<feature type="region of interest" description="Disordered" evidence="7">
    <location>
        <begin position="31"/>
        <end position="76"/>
    </location>
</feature>